<protein>
    <submittedName>
        <fullName evidence="3">Uncharacterized protein</fullName>
    </submittedName>
</protein>
<feature type="region of interest" description="Disordered" evidence="1">
    <location>
        <begin position="28"/>
        <end position="57"/>
    </location>
</feature>
<feature type="region of interest" description="Disordered" evidence="1">
    <location>
        <begin position="646"/>
        <end position="722"/>
    </location>
</feature>
<accession>A0AAE0EP85</accession>
<comment type="caution">
    <text evidence="3">The sequence shown here is derived from an EMBL/GenBank/DDBJ whole genome shotgun (WGS) entry which is preliminary data.</text>
</comment>
<evidence type="ECO:0000313" key="3">
    <source>
        <dbReference type="EMBL" id="KAK3233770.1"/>
    </source>
</evidence>
<keyword evidence="2" id="KW-0732">Signal</keyword>
<feature type="chain" id="PRO_5042092593" evidence="2">
    <location>
        <begin position="23"/>
        <end position="722"/>
    </location>
</feature>
<gene>
    <name evidence="3" type="ORF">CYMTET_55954</name>
</gene>
<dbReference type="AlphaFoldDB" id="A0AAE0EP85"/>
<name>A0AAE0EP85_9CHLO</name>
<organism evidence="3 4">
    <name type="scientific">Cymbomonas tetramitiformis</name>
    <dbReference type="NCBI Taxonomy" id="36881"/>
    <lineage>
        <taxon>Eukaryota</taxon>
        <taxon>Viridiplantae</taxon>
        <taxon>Chlorophyta</taxon>
        <taxon>Pyramimonadophyceae</taxon>
        <taxon>Pyramimonadales</taxon>
        <taxon>Pyramimonadaceae</taxon>
        <taxon>Cymbomonas</taxon>
    </lineage>
</organism>
<evidence type="ECO:0000256" key="2">
    <source>
        <dbReference type="SAM" id="SignalP"/>
    </source>
</evidence>
<evidence type="ECO:0000256" key="1">
    <source>
        <dbReference type="SAM" id="MobiDB-lite"/>
    </source>
</evidence>
<proteinExistence type="predicted"/>
<sequence>MRPSTSTCLLITLPLLLDWVRCSSTSSYEKSHGKYFDSGAEQPINSTSDRRYGAQEPGEYEPDRVAFWRELHHQRGEMLNQLVEHDVDIDEWNSKRRKFCITQNKLKEEHFPQLYVVDSDVPPGEPSNGAAFNAETMRRHFKQFRAMLAEYYELRTEFDIDSPRIVLNEKMRPRESDPEYGDLLKSIAARFLRKIVHGRSVVVAVLGTSVISGQDNCFETAYPPMLARAFEPFFKAMGSSWETRGAGQNGDGPNKIDEIMCAKDIVGDDVDILQTGYMMTEVPPAKDYEAFLRRSLSEGMLVHSIDGLGFMHGEEKKALANEYYKLGVLEIGEDHRDYICLPEHQNPPLLPWWPRSQWPNGGHNHGGRVGDGRCHMTAREGETGTLMQNWHPGPLGFQIMMDKFLYVYADAMVLAMDRIISEGFRSLKVQYPVDKALEVKLPAVMTCGGSTHHEAHALCRGKADNGWRDGPFCAKGFAPSWGPASNLTDWMVPQSVPENPYTEYPGDWTWTEIKRRSGTGVAGEFLDRPKCHEHPDVFHAYRGDSTRGWITFKLPQMLQGSIQLCTGTRHGNMVKIFENANPKILLNGKELNKASYNLSEWPNTPHDGCIGFIVDKNDLQEISYIGISITSPHAAMDIGWIITKRSEDQAKQRPSDEQAKRDQATSRRRASEAKTKRRPSDEQATIKRSEDQAKTRRRASEAKTKRKPSEDQAKTKRRLSED</sequence>
<evidence type="ECO:0000313" key="4">
    <source>
        <dbReference type="Proteomes" id="UP001190700"/>
    </source>
</evidence>
<reference evidence="3 4" key="1">
    <citation type="journal article" date="2015" name="Genome Biol. Evol.">
        <title>Comparative Genomics of a Bacterivorous Green Alga Reveals Evolutionary Causalities and Consequences of Phago-Mixotrophic Mode of Nutrition.</title>
        <authorList>
            <person name="Burns J.A."/>
            <person name="Paasch A."/>
            <person name="Narechania A."/>
            <person name="Kim E."/>
        </authorList>
    </citation>
    <scope>NUCLEOTIDE SEQUENCE [LARGE SCALE GENOMIC DNA]</scope>
    <source>
        <strain evidence="3 4">PLY_AMNH</strain>
    </source>
</reference>
<dbReference type="EMBL" id="LGRX02035636">
    <property type="protein sequence ID" value="KAK3233770.1"/>
    <property type="molecule type" value="Genomic_DNA"/>
</dbReference>
<keyword evidence="4" id="KW-1185">Reference proteome</keyword>
<feature type="signal peptide" evidence="2">
    <location>
        <begin position="1"/>
        <end position="22"/>
    </location>
</feature>
<dbReference type="Proteomes" id="UP001190700">
    <property type="component" value="Unassembled WGS sequence"/>
</dbReference>